<sequence>MLRFRECCRQSIQKFITKLVVRFSLAYKLTTAVSYFDPSVAANIELGSKRLTVLLTLLADSKWLNSSMADKAAREYMCTCSQPKVQDSLKKFSRKSLQCADTENIAHVMKLVMILSHGNANLEREFSIYSESLLPNMKKESLVARRYVYDSVSTIGGVEKFKLRGNEKGRCYQEKKITVVDCRATIEEK</sequence>
<name>A0ABQ9HIR3_9NEOP</name>
<dbReference type="EMBL" id="JARBHB010000005">
    <property type="protein sequence ID" value="KAJ8884165.1"/>
    <property type="molecule type" value="Genomic_DNA"/>
</dbReference>
<comment type="caution">
    <text evidence="1">The sequence shown here is derived from an EMBL/GenBank/DDBJ whole genome shotgun (WGS) entry which is preliminary data.</text>
</comment>
<protein>
    <submittedName>
        <fullName evidence="1">Uncharacterized protein</fullName>
    </submittedName>
</protein>
<keyword evidence="2" id="KW-1185">Reference proteome</keyword>
<accession>A0ABQ9HIR3</accession>
<evidence type="ECO:0000313" key="2">
    <source>
        <dbReference type="Proteomes" id="UP001159363"/>
    </source>
</evidence>
<reference evidence="1 2" key="1">
    <citation type="submission" date="2023-02" db="EMBL/GenBank/DDBJ databases">
        <title>LHISI_Scaffold_Assembly.</title>
        <authorList>
            <person name="Stuart O.P."/>
            <person name="Cleave R."/>
            <person name="Magrath M.J.L."/>
            <person name="Mikheyev A.S."/>
        </authorList>
    </citation>
    <scope>NUCLEOTIDE SEQUENCE [LARGE SCALE GENOMIC DNA]</scope>
    <source>
        <strain evidence="1">Daus_M_001</strain>
        <tissue evidence="1">Leg muscle</tissue>
    </source>
</reference>
<gene>
    <name evidence="1" type="ORF">PR048_016022</name>
</gene>
<proteinExistence type="predicted"/>
<evidence type="ECO:0000313" key="1">
    <source>
        <dbReference type="EMBL" id="KAJ8884165.1"/>
    </source>
</evidence>
<dbReference type="Proteomes" id="UP001159363">
    <property type="component" value="Chromosome 4"/>
</dbReference>
<organism evidence="1 2">
    <name type="scientific">Dryococelus australis</name>
    <dbReference type="NCBI Taxonomy" id="614101"/>
    <lineage>
        <taxon>Eukaryota</taxon>
        <taxon>Metazoa</taxon>
        <taxon>Ecdysozoa</taxon>
        <taxon>Arthropoda</taxon>
        <taxon>Hexapoda</taxon>
        <taxon>Insecta</taxon>
        <taxon>Pterygota</taxon>
        <taxon>Neoptera</taxon>
        <taxon>Polyneoptera</taxon>
        <taxon>Phasmatodea</taxon>
        <taxon>Verophasmatodea</taxon>
        <taxon>Anareolatae</taxon>
        <taxon>Phasmatidae</taxon>
        <taxon>Eurycanthinae</taxon>
        <taxon>Dryococelus</taxon>
    </lineage>
</organism>